<feature type="domain" description="Putative restriction endonuclease" evidence="1">
    <location>
        <begin position="17"/>
        <end position="161"/>
    </location>
</feature>
<dbReference type="AlphaFoldDB" id="A0A495JAA4"/>
<accession>A0A495JAA4</accession>
<proteinExistence type="predicted"/>
<evidence type="ECO:0000313" key="2">
    <source>
        <dbReference type="EMBL" id="RKR85324.1"/>
    </source>
</evidence>
<name>A0A495JAA4_9SPHI</name>
<dbReference type="EMBL" id="RBKU01000001">
    <property type="protein sequence ID" value="RKR85324.1"/>
    <property type="molecule type" value="Genomic_DNA"/>
</dbReference>
<evidence type="ECO:0000259" key="1">
    <source>
        <dbReference type="Pfam" id="PF05685"/>
    </source>
</evidence>
<dbReference type="PANTHER" id="PTHR34107:SF4">
    <property type="entry name" value="SLL1222 PROTEIN"/>
    <property type="match status" value="1"/>
</dbReference>
<protein>
    <submittedName>
        <fullName evidence="2">Uma2 family endonuclease</fullName>
    </submittedName>
</protein>
<dbReference type="SUPFAM" id="SSF52980">
    <property type="entry name" value="Restriction endonuclease-like"/>
    <property type="match status" value="1"/>
</dbReference>
<dbReference type="CDD" id="cd06260">
    <property type="entry name" value="DUF820-like"/>
    <property type="match status" value="1"/>
</dbReference>
<organism evidence="2 3">
    <name type="scientific">Mucilaginibacter gracilis</name>
    <dbReference type="NCBI Taxonomy" id="423350"/>
    <lineage>
        <taxon>Bacteria</taxon>
        <taxon>Pseudomonadati</taxon>
        <taxon>Bacteroidota</taxon>
        <taxon>Sphingobacteriia</taxon>
        <taxon>Sphingobacteriales</taxon>
        <taxon>Sphingobacteriaceae</taxon>
        <taxon>Mucilaginibacter</taxon>
    </lineage>
</organism>
<reference evidence="2 3" key="1">
    <citation type="submission" date="2018-10" db="EMBL/GenBank/DDBJ databases">
        <title>Genomic Encyclopedia of Archaeal and Bacterial Type Strains, Phase II (KMG-II): from individual species to whole genera.</title>
        <authorList>
            <person name="Goeker M."/>
        </authorList>
    </citation>
    <scope>NUCLEOTIDE SEQUENCE [LARGE SCALE GENOMIC DNA]</scope>
    <source>
        <strain evidence="2 3">DSM 18602</strain>
    </source>
</reference>
<dbReference type="GO" id="GO:0004519">
    <property type="term" value="F:endonuclease activity"/>
    <property type="evidence" value="ECO:0007669"/>
    <property type="project" value="UniProtKB-KW"/>
</dbReference>
<comment type="caution">
    <text evidence="2">The sequence shown here is derived from an EMBL/GenBank/DDBJ whole genome shotgun (WGS) entry which is preliminary data.</text>
</comment>
<dbReference type="InterPro" id="IPR012296">
    <property type="entry name" value="Nuclease_put_TT1808"/>
</dbReference>
<dbReference type="InterPro" id="IPR011335">
    <property type="entry name" value="Restrct_endonuc-II-like"/>
</dbReference>
<gene>
    <name evidence="2" type="ORF">BDD43_5593</name>
</gene>
<dbReference type="InterPro" id="IPR008538">
    <property type="entry name" value="Uma2"/>
</dbReference>
<keyword evidence="3" id="KW-1185">Reference proteome</keyword>
<keyword evidence="2" id="KW-0378">Hydrolase</keyword>
<keyword evidence="2" id="KW-0540">Nuclease</keyword>
<keyword evidence="2" id="KW-0255">Endonuclease</keyword>
<dbReference type="RefSeq" id="WP_121201382.1">
    <property type="nucleotide sequence ID" value="NZ_RBKU01000001.1"/>
</dbReference>
<evidence type="ECO:0000313" key="3">
    <source>
        <dbReference type="Proteomes" id="UP000268007"/>
    </source>
</evidence>
<dbReference type="Gene3D" id="3.90.1570.10">
    <property type="entry name" value="tt1808, chain A"/>
    <property type="match status" value="1"/>
</dbReference>
<dbReference type="Proteomes" id="UP000268007">
    <property type="component" value="Unassembled WGS sequence"/>
</dbReference>
<dbReference type="OrthoDB" id="9808428at2"/>
<dbReference type="PANTHER" id="PTHR34107">
    <property type="entry name" value="SLL0198 PROTEIN-RELATED"/>
    <property type="match status" value="1"/>
</dbReference>
<sequence>MKQILDIPRTAMEVFNMLPEGTRCEVIDNTLYMSPSPTSDHQELLGDIFLNLTQAVKANQLGKVYISPLDVYLDDGLTVVQPDVVFISTAKLSQIEKKGIVGSPDIVLEVLSSNKDYDKKKKFELYQKNQIPEYIIIDPENKNVWHYLLRNGNYEQLPSADGQLTVKSINAQFTF</sequence>
<dbReference type="Pfam" id="PF05685">
    <property type="entry name" value="Uma2"/>
    <property type="match status" value="1"/>
</dbReference>